<comment type="caution">
    <text evidence="1">The sequence shown here is derived from an EMBL/GenBank/DDBJ whole genome shotgun (WGS) entry which is preliminary data.</text>
</comment>
<gene>
    <name evidence="1" type="ORF">GCM10023205_20700</name>
</gene>
<dbReference type="EMBL" id="BAABHS010000006">
    <property type="protein sequence ID" value="GAA4958047.1"/>
    <property type="molecule type" value="Genomic_DNA"/>
</dbReference>
<dbReference type="Gene3D" id="3.30.70.1280">
    <property type="entry name" value="SP0830-like domains"/>
    <property type="match status" value="1"/>
</dbReference>
<dbReference type="PANTHER" id="PTHR36439:SF1">
    <property type="entry name" value="DUF1697 DOMAIN-CONTAINING PROTEIN"/>
    <property type="match status" value="1"/>
</dbReference>
<reference evidence="2" key="1">
    <citation type="journal article" date="2019" name="Int. J. Syst. Evol. Microbiol.">
        <title>The Global Catalogue of Microorganisms (GCM) 10K type strain sequencing project: providing services to taxonomists for standard genome sequencing and annotation.</title>
        <authorList>
            <consortium name="The Broad Institute Genomics Platform"/>
            <consortium name="The Broad Institute Genome Sequencing Center for Infectious Disease"/>
            <person name="Wu L."/>
            <person name="Ma J."/>
        </authorList>
    </citation>
    <scope>NUCLEOTIDE SEQUENCE [LARGE SCALE GENOMIC DNA]</scope>
    <source>
        <strain evidence="2">JCM 17986</strain>
    </source>
</reference>
<dbReference type="Pfam" id="PF08002">
    <property type="entry name" value="DUF1697"/>
    <property type="match status" value="1"/>
</dbReference>
<evidence type="ECO:0000313" key="1">
    <source>
        <dbReference type="EMBL" id="GAA4958047.1"/>
    </source>
</evidence>
<dbReference type="PANTHER" id="PTHR36439">
    <property type="entry name" value="BLL4334 PROTEIN"/>
    <property type="match status" value="1"/>
</dbReference>
<proteinExistence type="predicted"/>
<dbReference type="RefSeq" id="WP_345675061.1">
    <property type="nucleotide sequence ID" value="NZ_BAABHS010000006.1"/>
</dbReference>
<organism evidence="1 2">
    <name type="scientific">Yinghuangia aomiensis</name>
    <dbReference type="NCBI Taxonomy" id="676205"/>
    <lineage>
        <taxon>Bacteria</taxon>
        <taxon>Bacillati</taxon>
        <taxon>Actinomycetota</taxon>
        <taxon>Actinomycetes</taxon>
        <taxon>Kitasatosporales</taxon>
        <taxon>Streptomycetaceae</taxon>
        <taxon>Yinghuangia</taxon>
    </lineage>
</organism>
<protein>
    <submittedName>
        <fullName evidence="1">DUF1697 domain-containing protein</fullName>
    </submittedName>
</protein>
<evidence type="ECO:0000313" key="2">
    <source>
        <dbReference type="Proteomes" id="UP001500466"/>
    </source>
</evidence>
<keyword evidence="2" id="KW-1185">Reference proteome</keyword>
<sequence length="177" mass="18836">MTRFVALLRGINVGGKNKIPMAELRAMLDGLGYAEVATLLQSGNAVFRADAADPATVSAAVEAAITETFGGSIRVMVRTGAEMRAVVDANPLDVGHPSKFLVTFFAEPVDTAKLADVDAAAYPPDEMAVTGREIYYNLPRGINEAKLPLVVERKLKAGGTARNWNTVTKLALMADED</sequence>
<accession>A0ABP9GZL7</accession>
<dbReference type="InterPro" id="IPR012545">
    <property type="entry name" value="DUF1697"/>
</dbReference>
<dbReference type="SUPFAM" id="SSF160379">
    <property type="entry name" value="SP0830-like"/>
    <property type="match status" value="1"/>
</dbReference>
<dbReference type="Proteomes" id="UP001500466">
    <property type="component" value="Unassembled WGS sequence"/>
</dbReference>
<dbReference type="PIRSF" id="PIRSF008502">
    <property type="entry name" value="UCP008502"/>
    <property type="match status" value="1"/>
</dbReference>
<name>A0ABP9GZL7_9ACTN</name>